<keyword evidence="2" id="KW-0863">Zinc-finger</keyword>
<evidence type="ECO:0000256" key="1">
    <source>
        <dbReference type="ARBA" id="ARBA00022723"/>
    </source>
</evidence>
<keyword evidence="3" id="KW-0862">Zinc</keyword>
<proteinExistence type="predicted"/>
<evidence type="ECO:0000256" key="4">
    <source>
        <dbReference type="SAM" id="MobiDB-lite"/>
    </source>
</evidence>
<evidence type="ECO:0000313" key="7">
    <source>
        <dbReference type="Proteomes" id="UP000663879"/>
    </source>
</evidence>
<evidence type="ECO:0000256" key="3">
    <source>
        <dbReference type="ARBA" id="ARBA00022833"/>
    </source>
</evidence>
<feature type="compositionally biased region" description="Low complexity" evidence="4">
    <location>
        <begin position="11"/>
        <end position="39"/>
    </location>
</feature>
<dbReference type="Pfam" id="PF04500">
    <property type="entry name" value="FLYWCH"/>
    <property type="match status" value="1"/>
</dbReference>
<accession>A0A814LCF0</accession>
<dbReference type="InterPro" id="IPR007588">
    <property type="entry name" value="Znf_FLYWCH"/>
</dbReference>
<feature type="region of interest" description="Disordered" evidence="4">
    <location>
        <begin position="1"/>
        <end position="39"/>
    </location>
</feature>
<name>A0A814LCF0_9BILA</name>
<dbReference type="AlphaFoldDB" id="A0A814LCF0"/>
<keyword evidence="7" id="KW-1185">Reference proteome</keyword>
<gene>
    <name evidence="6" type="ORF">OXX778_LOCUS19379</name>
</gene>
<sequence length="157" mass="17874">MKKLADSDPINLNNNNNTSSNSESQKKPQTATQSSSSFASSAPSALVDYSDSESTCSIGNEFLNAESDMNHIQINTDFELETKNFQSDLEIYNEEDLDSEIETDKNSVLNEKTENLNPFFSFASRGCPKMYYDDQIYIKEKEFKDKIYWKCLISEPI</sequence>
<feature type="domain" description="FLYWCH-type" evidence="5">
    <location>
        <begin position="123"/>
        <end position="151"/>
    </location>
</feature>
<evidence type="ECO:0000313" key="6">
    <source>
        <dbReference type="EMBL" id="CAF1063101.1"/>
    </source>
</evidence>
<organism evidence="6 7">
    <name type="scientific">Brachionus calyciflorus</name>
    <dbReference type="NCBI Taxonomy" id="104777"/>
    <lineage>
        <taxon>Eukaryota</taxon>
        <taxon>Metazoa</taxon>
        <taxon>Spiralia</taxon>
        <taxon>Gnathifera</taxon>
        <taxon>Rotifera</taxon>
        <taxon>Eurotatoria</taxon>
        <taxon>Monogononta</taxon>
        <taxon>Pseudotrocha</taxon>
        <taxon>Ploima</taxon>
        <taxon>Brachionidae</taxon>
        <taxon>Brachionus</taxon>
    </lineage>
</organism>
<comment type="caution">
    <text evidence="6">The sequence shown here is derived from an EMBL/GenBank/DDBJ whole genome shotgun (WGS) entry which is preliminary data.</text>
</comment>
<dbReference type="Proteomes" id="UP000663879">
    <property type="component" value="Unassembled WGS sequence"/>
</dbReference>
<keyword evidence="1" id="KW-0479">Metal-binding</keyword>
<evidence type="ECO:0000256" key="2">
    <source>
        <dbReference type="ARBA" id="ARBA00022771"/>
    </source>
</evidence>
<protein>
    <recommendedName>
        <fullName evidence="5">FLYWCH-type domain-containing protein</fullName>
    </recommendedName>
</protein>
<dbReference type="GO" id="GO:0008270">
    <property type="term" value="F:zinc ion binding"/>
    <property type="evidence" value="ECO:0007669"/>
    <property type="project" value="UniProtKB-KW"/>
</dbReference>
<evidence type="ECO:0000259" key="5">
    <source>
        <dbReference type="Pfam" id="PF04500"/>
    </source>
</evidence>
<dbReference type="EMBL" id="CAJNOC010005827">
    <property type="protein sequence ID" value="CAF1063101.1"/>
    <property type="molecule type" value="Genomic_DNA"/>
</dbReference>
<reference evidence="6" key="1">
    <citation type="submission" date="2021-02" db="EMBL/GenBank/DDBJ databases">
        <authorList>
            <person name="Nowell W R."/>
        </authorList>
    </citation>
    <scope>NUCLEOTIDE SEQUENCE</scope>
    <source>
        <strain evidence="6">Ploen Becks lab</strain>
    </source>
</reference>